<dbReference type="GO" id="GO:0009055">
    <property type="term" value="F:electron transfer activity"/>
    <property type="evidence" value="ECO:0007669"/>
    <property type="project" value="TreeGrafter"/>
</dbReference>
<sequence>MSLWIHSIKGEKNLSLNELWFLLVAVLFIGFFFLEGFDFGVGMATRFLAKSSNERKMLVNTIGPFWDANEVWLITAGGAIFAAFPNWYATMFSGYYLPFVVLLLALIGRGVSFEFRGQKDTKTWLKTWDWIIFFGSLLPPFLLGVLFSTLAKGMPIDKEMNLHGGFTDYVNIFSVWGGITIVLICLLHGLQFIALRVEGELRIRATKLAKKVWFATVVALLIFVALAFVYTDLFTARPVLVPLMIGLVVVFYLLSGFFLWKGREILTFTFGGLGIVFTVGAIFVGLFPRVMISSITEAYNLTIYNAASGHYSLSVMTIVAVTLLPFVLGYQIWSYYVFRKRVSDKEKLTY</sequence>
<comment type="subcellular location">
    <subcellularLocation>
        <location evidence="1">Cell membrane</location>
        <topology evidence="1">Multi-pass membrane protein</topology>
    </subcellularLocation>
</comment>
<keyword evidence="13" id="KW-0560">Oxidoreductase</keyword>
<evidence type="ECO:0000256" key="5">
    <source>
        <dbReference type="ARBA" id="ARBA00022617"/>
    </source>
</evidence>
<evidence type="ECO:0000256" key="7">
    <source>
        <dbReference type="ARBA" id="ARBA00022723"/>
    </source>
</evidence>
<evidence type="ECO:0000256" key="12">
    <source>
        <dbReference type="SAM" id="Phobius"/>
    </source>
</evidence>
<keyword evidence="11 12" id="KW-0472">Membrane</keyword>
<evidence type="ECO:0000256" key="1">
    <source>
        <dbReference type="ARBA" id="ARBA00004651"/>
    </source>
</evidence>
<keyword evidence="8" id="KW-0249">Electron transport</keyword>
<feature type="transmembrane region" description="Helical" evidence="12">
    <location>
        <begin position="212"/>
        <end position="233"/>
    </location>
</feature>
<feature type="transmembrane region" description="Helical" evidence="12">
    <location>
        <begin position="267"/>
        <end position="291"/>
    </location>
</feature>
<keyword evidence="9 12" id="KW-1133">Transmembrane helix</keyword>
<evidence type="ECO:0000313" key="14">
    <source>
        <dbReference type="Proteomes" id="UP000010119"/>
    </source>
</evidence>
<keyword evidence="5" id="KW-0349">Heme</keyword>
<dbReference type="GO" id="GO:0046872">
    <property type="term" value="F:metal ion binding"/>
    <property type="evidence" value="ECO:0007669"/>
    <property type="project" value="UniProtKB-KW"/>
</dbReference>
<evidence type="ECO:0000256" key="11">
    <source>
        <dbReference type="ARBA" id="ARBA00023136"/>
    </source>
</evidence>
<dbReference type="GO" id="GO:0070069">
    <property type="term" value="C:cytochrome complex"/>
    <property type="evidence" value="ECO:0007669"/>
    <property type="project" value="TreeGrafter"/>
</dbReference>
<keyword evidence="3" id="KW-0813">Transport</keyword>
<dbReference type="Pfam" id="PF02322">
    <property type="entry name" value="Cyt_bd_oxida_II"/>
    <property type="match status" value="1"/>
</dbReference>
<reference evidence="13" key="1">
    <citation type="submission" date="2010-06" db="EMBL/GenBank/DDBJ databases">
        <authorList>
            <person name="Muzny D."/>
            <person name="Qin X."/>
            <person name="Buhay C."/>
            <person name="Dugan-Rocha S."/>
            <person name="Ding Y."/>
            <person name="Chen G."/>
            <person name="Hawes A."/>
            <person name="Holder M."/>
            <person name="Jhangiani S."/>
            <person name="Johnson A."/>
            <person name="Khan Z."/>
            <person name="Li Z."/>
            <person name="Liu W."/>
            <person name="Liu X."/>
            <person name="Perez L."/>
            <person name="Shen H."/>
            <person name="Wang Q."/>
            <person name="Watt J."/>
            <person name="Xi L."/>
            <person name="Xin Y."/>
            <person name="Zhou J."/>
            <person name="Deng J."/>
            <person name="Jiang H."/>
            <person name="Liu Y."/>
            <person name="Qu J."/>
            <person name="Song X.-Z."/>
            <person name="Zhang L."/>
            <person name="Villasana D."/>
            <person name="Johnson A."/>
            <person name="Liu J."/>
            <person name="Liyanage D."/>
            <person name="Lorensuhewa L."/>
            <person name="Robinson T."/>
            <person name="Song A."/>
            <person name="Song B.-B."/>
            <person name="Dinh H."/>
            <person name="Thornton R."/>
            <person name="Coyle M."/>
            <person name="Francisco L."/>
            <person name="Jackson L."/>
            <person name="Javaid M."/>
            <person name="Korchina V."/>
            <person name="Kovar C."/>
            <person name="Mata R."/>
            <person name="Mathew T."/>
            <person name="Ngo R."/>
            <person name="Nguyen L."/>
            <person name="Nguyen N."/>
            <person name="Okwuonu G."/>
            <person name="Ongeri F."/>
            <person name="Pham C."/>
            <person name="Simmons D."/>
            <person name="Wilczek-Boney K."/>
            <person name="Hale W."/>
            <person name="Jakkamsetti A."/>
            <person name="Pham P."/>
            <person name="Ruth R."/>
            <person name="San Lucas F."/>
            <person name="Warren J."/>
            <person name="Zhang J."/>
            <person name="Zhao Z."/>
            <person name="Zhou C."/>
            <person name="Zhu D."/>
            <person name="Lee S."/>
            <person name="Bess C."/>
            <person name="Blankenburg K."/>
            <person name="Forbes L."/>
            <person name="Fu Q."/>
            <person name="Gubbala S."/>
            <person name="Hirani K."/>
            <person name="Jayaseelan J.C."/>
            <person name="Lara F."/>
            <person name="Munidasa M."/>
            <person name="Palculict T."/>
            <person name="Patil S."/>
            <person name="Pu L.-L."/>
            <person name="Saada N."/>
            <person name="Tang L."/>
            <person name="Weissenberger G."/>
            <person name="Zhu Y."/>
            <person name="Hemphill L."/>
            <person name="Shang Y."/>
            <person name="Youmans B."/>
            <person name="Ayvaz T."/>
            <person name="Ross M."/>
            <person name="Santibanez J."/>
            <person name="Aqrawi P."/>
            <person name="Gross S."/>
            <person name="Joshi V."/>
            <person name="Fowler G."/>
            <person name="Nazareth L."/>
            <person name="Reid J."/>
            <person name="Worley K."/>
            <person name="Petrosino J."/>
            <person name="Highlander S."/>
            <person name="Gibbs R."/>
        </authorList>
    </citation>
    <scope>NUCLEOTIDE SEQUENCE [LARGE SCALE GENOMIC DNA]</scope>
    <source>
        <strain evidence="13">DSM 20601</strain>
    </source>
</reference>
<keyword evidence="10" id="KW-0408">Iron</keyword>
<keyword evidence="7" id="KW-0479">Metal-binding</keyword>
<evidence type="ECO:0000256" key="8">
    <source>
        <dbReference type="ARBA" id="ARBA00022982"/>
    </source>
</evidence>
<feature type="transmembrane region" description="Helical" evidence="12">
    <location>
        <begin position="239"/>
        <end position="260"/>
    </location>
</feature>
<dbReference type="GO" id="GO:0005886">
    <property type="term" value="C:plasma membrane"/>
    <property type="evidence" value="ECO:0007669"/>
    <property type="project" value="UniProtKB-SubCell"/>
</dbReference>
<dbReference type="STRING" id="525367.HMPREF0556_10355"/>
<evidence type="ECO:0000256" key="4">
    <source>
        <dbReference type="ARBA" id="ARBA00022475"/>
    </source>
</evidence>
<dbReference type="Proteomes" id="UP000010119">
    <property type="component" value="Unassembled WGS sequence"/>
</dbReference>
<feature type="transmembrane region" description="Helical" evidence="12">
    <location>
        <begin position="20"/>
        <end position="49"/>
    </location>
</feature>
<keyword evidence="6 12" id="KW-0812">Transmembrane</keyword>
<evidence type="ECO:0000256" key="3">
    <source>
        <dbReference type="ARBA" id="ARBA00022448"/>
    </source>
</evidence>
<evidence type="ECO:0000256" key="6">
    <source>
        <dbReference type="ARBA" id="ARBA00022692"/>
    </source>
</evidence>
<keyword evidence="4" id="KW-1003">Cell membrane</keyword>
<dbReference type="AlphaFoldDB" id="D7UV80"/>
<feature type="transmembrane region" description="Helical" evidence="12">
    <location>
        <begin position="311"/>
        <end position="338"/>
    </location>
</feature>
<evidence type="ECO:0000256" key="9">
    <source>
        <dbReference type="ARBA" id="ARBA00022989"/>
    </source>
</evidence>
<dbReference type="NCBIfam" id="TIGR00203">
    <property type="entry name" value="cydB"/>
    <property type="match status" value="1"/>
</dbReference>
<evidence type="ECO:0000313" key="13">
    <source>
        <dbReference type="EMBL" id="EFI85156.1"/>
    </source>
</evidence>
<dbReference type="HOGENOM" id="CLU_049294_0_1_9"/>
<dbReference type="GO" id="GO:0016682">
    <property type="term" value="F:oxidoreductase activity, acting on diphenols and related substances as donors, oxygen as acceptor"/>
    <property type="evidence" value="ECO:0007669"/>
    <property type="project" value="TreeGrafter"/>
</dbReference>
<evidence type="ECO:0000256" key="2">
    <source>
        <dbReference type="ARBA" id="ARBA00007543"/>
    </source>
</evidence>
<name>D7UV80_LISGR</name>
<dbReference type="EC" id="1.10.3.-" evidence="13"/>
<gene>
    <name evidence="13" type="primary">cydB</name>
    <name evidence="13" type="ORF">HMPREF0556_10355</name>
</gene>
<comment type="caution">
    <text evidence="13">The sequence shown here is derived from an EMBL/GenBank/DDBJ whole genome shotgun (WGS) entry which is preliminary data.</text>
</comment>
<dbReference type="PIRSF" id="PIRSF000267">
    <property type="entry name" value="Cyt_oxidse_sub2"/>
    <property type="match status" value="1"/>
</dbReference>
<dbReference type="eggNOG" id="COG1294">
    <property type="taxonomic scope" value="Bacteria"/>
</dbReference>
<dbReference type="GO" id="GO:0019646">
    <property type="term" value="P:aerobic electron transport chain"/>
    <property type="evidence" value="ECO:0007669"/>
    <property type="project" value="TreeGrafter"/>
</dbReference>
<feature type="transmembrane region" description="Helical" evidence="12">
    <location>
        <begin position="169"/>
        <end position="191"/>
    </location>
</feature>
<protein>
    <submittedName>
        <fullName evidence="13">Cytochrome d ubiquinol oxidase, subunit II</fullName>
        <ecNumber evidence="13">1.10.3.-</ecNumber>
    </submittedName>
</protein>
<evidence type="ECO:0000256" key="10">
    <source>
        <dbReference type="ARBA" id="ARBA00023004"/>
    </source>
</evidence>
<dbReference type="PANTHER" id="PTHR43141">
    <property type="entry name" value="CYTOCHROME BD2 SUBUNIT II"/>
    <property type="match status" value="1"/>
</dbReference>
<organism evidence="13 14">
    <name type="scientific">Listeria grayi DSM 20601</name>
    <dbReference type="NCBI Taxonomy" id="525367"/>
    <lineage>
        <taxon>Bacteria</taxon>
        <taxon>Bacillati</taxon>
        <taxon>Bacillota</taxon>
        <taxon>Bacilli</taxon>
        <taxon>Bacillales</taxon>
        <taxon>Listeriaceae</taxon>
        <taxon>Listeria</taxon>
    </lineage>
</organism>
<feature type="transmembrane region" description="Helical" evidence="12">
    <location>
        <begin position="95"/>
        <end position="115"/>
    </location>
</feature>
<dbReference type="EMBL" id="ACCR02000002">
    <property type="protein sequence ID" value="EFI85156.1"/>
    <property type="molecule type" value="Genomic_DNA"/>
</dbReference>
<accession>D7UV80</accession>
<proteinExistence type="inferred from homology"/>
<dbReference type="PANTHER" id="PTHR43141:SF5">
    <property type="entry name" value="CYTOCHROME BD-I UBIQUINOL OXIDASE SUBUNIT 2"/>
    <property type="match status" value="1"/>
</dbReference>
<keyword evidence="14" id="KW-1185">Reference proteome</keyword>
<comment type="similarity">
    <text evidence="2">Belongs to the cytochrome ubiquinol oxidase subunit 2 family.</text>
</comment>
<feature type="transmembrane region" description="Helical" evidence="12">
    <location>
        <begin position="70"/>
        <end position="89"/>
    </location>
</feature>
<feature type="transmembrane region" description="Helical" evidence="12">
    <location>
        <begin position="127"/>
        <end position="149"/>
    </location>
</feature>
<dbReference type="InterPro" id="IPR003317">
    <property type="entry name" value="Cyt-d_oxidase_su2"/>
</dbReference>